<keyword evidence="1" id="KW-0732">Signal</keyword>
<dbReference type="RefSeq" id="WP_146897005.1">
    <property type="nucleotide sequence ID" value="NZ_BJYI01000005.1"/>
</dbReference>
<gene>
    <name evidence="2" type="ORF">CLA01_15660</name>
</gene>
<organism evidence="2 3">
    <name type="scientific">Chryseobacterium lathyri</name>
    <dbReference type="NCBI Taxonomy" id="395933"/>
    <lineage>
        <taxon>Bacteria</taxon>
        <taxon>Pseudomonadati</taxon>
        <taxon>Bacteroidota</taxon>
        <taxon>Flavobacteriia</taxon>
        <taxon>Flavobacteriales</taxon>
        <taxon>Weeksellaceae</taxon>
        <taxon>Chryseobacterium group</taxon>
        <taxon>Chryseobacterium</taxon>
    </lineage>
</organism>
<dbReference type="EMBL" id="BJYI01000005">
    <property type="protein sequence ID" value="GEN71494.1"/>
    <property type="molecule type" value="Genomic_DNA"/>
</dbReference>
<dbReference type="OrthoDB" id="940811at2"/>
<dbReference type="AlphaFoldDB" id="A0A511Y8H7"/>
<evidence type="ECO:0000256" key="1">
    <source>
        <dbReference type="SAM" id="SignalP"/>
    </source>
</evidence>
<evidence type="ECO:0000313" key="2">
    <source>
        <dbReference type="EMBL" id="GEN71494.1"/>
    </source>
</evidence>
<comment type="caution">
    <text evidence="2">The sequence shown here is derived from an EMBL/GenBank/DDBJ whole genome shotgun (WGS) entry which is preliminary data.</text>
</comment>
<feature type="signal peptide" evidence="1">
    <location>
        <begin position="1"/>
        <end position="18"/>
    </location>
</feature>
<proteinExistence type="predicted"/>
<accession>A0A511Y8H7</accession>
<feature type="chain" id="PRO_5022057776" evidence="1">
    <location>
        <begin position="19"/>
        <end position="340"/>
    </location>
</feature>
<protein>
    <submittedName>
        <fullName evidence="2">Uncharacterized protein</fullName>
    </submittedName>
</protein>
<name>A0A511Y8H7_9FLAO</name>
<dbReference type="Proteomes" id="UP000321150">
    <property type="component" value="Unassembled WGS sequence"/>
</dbReference>
<reference evidence="2 3" key="1">
    <citation type="submission" date="2019-07" db="EMBL/GenBank/DDBJ databases">
        <title>Whole genome shotgun sequence of Chryseobacterium lathyri NBRC 105250.</title>
        <authorList>
            <person name="Hosoyama A."/>
            <person name="Uohara A."/>
            <person name="Ohji S."/>
            <person name="Ichikawa N."/>
        </authorList>
    </citation>
    <scope>NUCLEOTIDE SEQUENCE [LARGE SCALE GENOMIC DNA]</scope>
    <source>
        <strain evidence="2 3">NBRC 105250</strain>
    </source>
</reference>
<sequence>MKKINLLLCFLCTQLLFSQIGINTSNSKSTFDVTAKTTDGSRPEGLLAPRLAGDQIKAGDAQYTMDQKGNIIYATSAVSIASPKTINITEEGYYFFDGNIWQKINQDTNIYKNNGTLESNRVVTMSDKTLSFTSSATTGTSHFQVDNTTFNIDALNNRVGLGTTVPATRLDIDNGSTPGAIKIADGTQGEGKVLVSDASGVATWRDTTGSALVINSTTGTSVNIPAAMTYLGANAVVTTPGYYIVSPRLITDKSPAGCGAFLAYNLSKSSTAAVNVAFPAQDIHVPTGSSSYDFIYTSNIAYLTVGTYYMQVRGSSSPGCTTNTSRGSFSQNSFTLTLLK</sequence>
<evidence type="ECO:0000313" key="3">
    <source>
        <dbReference type="Proteomes" id="UP000321150"/>
    </source>
</evidence>